<proteinExistence type="inferred from homology"/>
<dbReference type="Pfam" id="PF00106">
    <property type="entry name" value="adh_short"/>
    <property type="match status" value="1"/>
</dbReference>
<evidence type="ECO:0000256" key="2">
    <source>
        <dbReference type="ARBA" id="ARBA00023002"/>
    </source>
</evidence>
<sequence>MSLALITGASSGIGLELARRFGEHGYDLIVAAENADIHVAAQQLGALGVHVRPVQVDLRTGKGVDELYRQVSAEGQPLDAAALNAGVGLGGSFLDSSVDDALALVDLNVRSTVHLAKLILPGMVQRRSGKLLFTSSIASTMPGSYQAVYNASKSFIQSLSEALHDELSKTGVTVTALMPGPTDTNFFRRAGMAGTRMGRMSRKDDPAEVAREGFDALMDGDRKVVAESLLTKAMGIGNRLLPDSVKATANRVMSTPVSNK</sequence>
<dbReference type="Proteomes" id="UP000193928">
    <property type="component" value="Unassembled WGS sequence"/>
</dbReference>
<dbReference type="Proteomes" id="UP000093757">
    <property type="component" value="Unassembled WGS sequence"/>
</dbReference>
<protein>
    <submittedName>
        <fullName evidence="3">Oxidoreductase</fullName>
    </submittedName>
</protein>
<accession>A0A1A6BKC1</accession>
<dbReference type="RefSeq" id="WP_065133092.1">
    <property type="nucleotide sequence ID" value="NZ_JACKSU010000009.1"/>
</dbReference>
<dbReference type="Gene3D" id="3.40.50.720">
    <property type="entry name" value="NAD(P)-binding Rossmann-like Domain"/>
    <property type="match status" value="1"/>
</dbReference>
<dbReference type="InterPro" id="IPR036291">
    <property type="entry name" value="NAD(P)-bd_dom_sf"/>
</dbReference>
<reference evidence="3 5" key="2">
    <citation type="submission" date="2016-06" db="EMBL/GenBank/DDBJ databases">
        <authorList>
            <person name="Kjaerup R.B."/>
            <person name="Dalgaard T.S."/>
            <person name="Juul-Madsen H.R."/>
        </authorList>
    </citation>
    <scope>NUCLEOTIDE SEQUENCE [LARGE SCALE GENOMIC DNA]</scope>
    <source>
        <strain evidence="3 5">1245752.6</strain>
    </source>
</reference>
<dbReference type="PRINTS" id="PR00081">
    <property type="entry name" value="GDHRDH"/>
</dbReference>
<dbReference type="PANTHER" id="PTHR44196:SF1">
    <property type="entry name" value="DEHYDROGENASE_REDUCTASE SDR FAMILY MEMBER 7B"/>
    <property type="match status" value="1"/>
</dbReference>
<dbReference type="PANTHER" id="PTHR44196">
    <property type="entry name" value="DEHYDROGENASE/REDUCTASE SDR FAMILY MEMBER 7B"/>
    <property type="match status" value="1"/>
</dbReference>
<evidence type="ECO:0000313" key="6">
    <source>
        <dbReference type="Proteomes" id="UP000193928"/>
    </source>
</evidence>
<dbReference type="EMBL" id="MAEM01000147">
    <property type="protein sequence ID" value="OBS02751.1"/>
    <property type="molecule type" value="Genomic_DNA"/>
</dbReference>
<dbReference type="AlphaFoldDB" id="A0A1A6BKC1"/>
<dbReference type="InterPro" id="IPR020904">
    <property type="entry name" value="Sc_DH/Rdtase_CS"/>
</dbReference>
<dbReference type="GO" id="GO:0016020">
    <property type="term" value="C:membrane"/>
    <property type="evidence" value="ECO:0007669"/>
    <property type="project" value="TreeGrafter"/>
</dbReference>
<evidence type="ECO:0000313" key="3">
    <source>
        <dbReference type="EMBL" id="OBS02751.1"/>
    </source>
</evidence>
<evidence type="ECO:0000256" key="1">
    <source>
        <dbReference type="ARBA" id="ARBA00006484"/>
    </source>
</evidence>
<dbReference type="InterPro" id="IPR002347">
    <property type="entry name" value="SDR_fam"/>
</dbReference>
<evidence type="ECO:0000313" key="4">
    <source>
        <dbReference type="EMBL" id="ORV72983.1"/>
    </source>
</evidence>
<dbReference type="CDD" id="cd05233">
    <property type="entry name" value="SDR_c"/>
    <property type="match status" value="1"/>
</dbReference>
<gene>
    <name evidence="3" type="ORF">A9W98_13160</name>
    <name evidence="4" type="ORF">AWC08_03000</name>
</gene>
<name>A0A1A6BKC1_MYCGO</name>
<reference evidence="4 6" key="1">
    <citation type="submission" date="2016-01" db="EMBL/GenBank/DDBJ databases">
        <title>The new phylogeny of the genus Mycobacterium.</title>
        <authorList>
            <person name="Tarcisio F."/>
            <person name="Conor M."/>
            <person name="Antonella G."/>
            <person name="Elisabetta G."/>
            <person name="Giulia F.S."/>
            <person name="Sara T."/>
            <person name="Anna F."/>
            <person name="Clotilde B."/>
            <person name="Roberto B."/>
            <person name="Veronica D.S."/>
            <person name="Fabio R."/>
            <person name="Monica P."/>
            <person name="Olivier J."/>
            <person name="Enrico T."/>
            <person name="Nicola S."/>
        </authorList>
    </citation>
    <scope>NUCLEOTIDE SEQUENCE [LARGE SCALE GENOMIC DNA]</scope>
    <source>
        <strain evidence="4 6">DSM 44160</strain>
    </source>
</reference>
<keyword evidence="6" id="KW-1185">Reference proteome</keyword>
<keyword evidence="2" id="KW-0560">Oxidoreductase</keyword>
<comment type="similarity">
    <text evidence="1">Belongs to the short-chain dehydrogenases/reductases (SDR) family.</text>
</comment>
<dbReference type="GO" id="GO:0016491">
    <property type="term" value="F:oxidoreductase activity"/>
    <property type="evidence" value="ECO:0007669"/>
    <property type="project" value="UniProtKB-KW"/>
</dbReference>
<organism evidence="3 5">
    <name type="scientific">Mycobacterium gordonae</name>
    <dbReference type="NCBI Taxonomy" id="1778"/>
    <lineage>
        <taxon>Bacteria</taxon>
        <taxon>Bacillati</taxon>
        <taxon>Actinomycetota</taxon>
        <taxon>Actinomycetes</taxon>
        <taxon>Mycobacteriales</taxon>
        <taxon>Mycobacteriaceae</taxon>
        <taxon>Mycobacterium</taxon>
    </lineage>
</organism>
<comment type="caution">
    <text evidence="3">The sequence shown here is derived from an EMBL/GenBank/DDBJ whole genome shotgun (WGS) entry which is preliminary data.</text>
</comment>
<dbReference type="SUPFAM" id="SSF51735">
    <property type="entry name" value="NAD(P)-binding Rossmann-fold domains"/>
    <property type="match status" value="1"/>
</dbReference>
<dbReference type="EMBL" id="LQOY01000207">
    <property type="protein sequence ID" value="ORV72983.1"/>
    <property type="molecule type" value="Genomic_DNA"/>
</dbReference>
<dbReference type="OrthoDB" id="9797538at2"/>
<evidence type="ECO:0000313" key="5">
    <source>
        <dbReference type="Proteomes" id="UP000093757"/>
    </source>
</evidence>
<dbReference type="PROSITE" id="PS00061">
    <property type="entry name" value="ADH_SHORT"/>
    <property type="match status" value="1"/>
</dbReference>